<sequence>MSRLGAAVHIATTDGPGGRFGTTVSAVTSVSDTPPTVLVCVNRQARINASIKRNGIFAINTLPAHAENLSNAFAGKGNLPLEERFALARWTRLATGAPILDGARVALDCEVTEISEVGTHSVVFGHIVGLSLGQRGPALIYLDRAYHRI</sequence>
<evidence type="ECO:0000256" key="1">
    <source>
        <dbReference type="ARBA" id="ARBA00023002"/>
    </source>
</evidence>
<dbReference type="EMBL" id="JACEON010000002">
    <property type="protein sequence ID" value="MBA4610520.1"/>
    <property type="molecule type" value="Genomic_DNA"/>
</dbReference>
<dbReference type="SUPFAM" id="SSF50475">
    <property type="entry name" value="FMN-binding split barrel"/>
    <property type="match status" value="1"/>
</dbReference>
<dbReference type="GO" id="GO:0042602">
    <property type="term" value="F:riboflavin reductase (NADPH) activity"/>
    <property type="evidence" value="ECO:0007669"/>
    <property type="project" value="TreeGrafter"/>
</dbReference>
<dbReference type="GO" id="GO:0010181">
    <property type="term" value="F:FMN binding"/>
    <property type="evidence" value="ECO:0007669"/>
    <property type="project" value="InterPro"/>
</dbReference>
<dbReference type="SMART" id="SM00903">
    <property type="entry name" value="Flavin_Reduct"/>
    <property type="match status" value="1"/>
</dbReference>
<reference evidence="3 4" key="1">
    <citation type="submission" date="2020-07" db="EMBL/GenBank/DDBJ databases">
        <authorList>
            <person name="Li M."/>
        </authorList>
    </citation>
    <scope>NUCLEOTIDE SEQUENCE [LARGE SCALE GENOMIC DNA]</scope>
    <source>
        <strain evidence="3 4">DSM 23284</strain>
    </source>
</reference>
<dbReference type="Proteomes" id="UP000559404">
    <property type="component" value="Unassembled WGS sequence"/>
</dbReference>
<dbReference type="PANTHER" id="PTHR30466">
    <property type="entry name" value="FLAVIN REDUCTASE"/>
    <property type="match status" value="1"/>
</dbReference>
<gene>
    <name evidence="3" type="ORF">H1W37_02545</name>
</gene>
<protein>
    <submittedName>
        <fullName evidence="3">Flavin reductase</fullName>
    </submittedName>
</protein>
<dbReference type="GO" id="GO:0006208">
    <property type="term" value="P:pyrimidine nucleobase catabolic process"/>
    <property type="evidence" value="ECO:0007669"/>
    <property type="project" value="TreeGrafter"/>
</dbReference>
<evidence type="ECO:0000313" key="4">
    <source>
        <dbReference type="Proteomes" id="UP000559404"/>
    </source>
</evidence>
<feature type="domain" description="Flavin reductase like" evidence="2">
    <location>
        <begin position="1"/>
        <end position="148"/>
    </location>
</feature>
<proteinExistence type="predicted"/>
<accession>A0A838XUI2</accession>
<dbReference type="Pfam" id="PF01613">
    <property type="entry name" value="Flavin_Reduct"/>
    <property type="match status" value="1"/>
</dbReference>
<comment type="caution">
    <text evidence="3">The sequence shown here is derived from an EMBL/GenBank/DDBJ whole genome shotgun (WGS) entry which is preliminary data.</text>
</comment>
<name>A0A838XUI2_9HYPH</name>
<dbReference type="InterPro" id="IPR002563">
    <property type="entry name" value="Flavin_Rdtase-like_dom"/>
</dbReference>
<evidence type="ECO:0000259" key="2">
    <source>
        <dbReference type="SMART" id="SM00903"/>
    </source>
</evidence>
<evidence type="ECO:0000313" key="3">
    <source>
        <dbReference type="EMBL" id="MBA4610520.1"/>
    </source>
</evidence>
<keyword evidence="4" id="KW-1185">Reference proteome</keyword>
<dbReference type="AlphaFoldDB" id="A0A838XUI2"/>
<keyword evidence="1" id="KW-0560">Oxidoreductase</keyword>
<dbReference type="Gene3D" id="2.30.110.10">
    <property type="entry name" value="Electron Transport, Fmn-binding Protein, Chain A"/>
    <property type="match status" value="1"/>
</dbReference>
<dbReference type="PANTHER" id="PTHR30466:SF1">
    <property type="entry name" value="FMN REDUCTASE (NADH) RUTF"/>
    <property type="match status" value="1"/>
</dbReference>
<dbReference type="InterPro" id="IPR050268">
    <property type="entry name" value="NADH-dep_flavin_reductase"/>
</dbReference>
<organism evidence="3 4">
    <name type="scientific">Stappia taiwanensis</name>
    <dbReference type="NCBI Taxonomy" id="992267"/>
    <lineage>
        <taxon>Bacteria</taxon>
        <taxon>Pseudomonadati</taxon>
        <taxon>Pseudomonadota</taxon>
        <taxon>Alphaproteobacteria</taxon>
        <taxon>Hyphomicrobiales</taxon>
        <taxon>Stappiaceae</taxon>
        <taxon>Stappia</taxon>
    </lineage>
</organism>
<reference evidence="3 4" key="2">
    <citation type="submission" date="2020-08" db="EMBL/GenBank/DDBJ databases">
        <title>Stappia taiwanensis sp. nov., isolated from a coastal thermal spring.</title>
        <authorList>
            <person name="Kampfer P."/>
        </authorList>
    </citation>
    <scope>NUCLEOTIDE SEQUENCE [LARGE SCALE GENOMIC DNA]</scope>
    <source>
        <strain evidence="3 4">DSM 23284</strain>
    </source>
</reference>
<dbReference type="InterPro" id="IPR012349">
    <property type="entry name" value="Split_barrel_FMN-bd"/>
</dbReference>